<proteinExistence type="predicted"/>
<accession>A0A5A7TJU6</accession>
<evidence type="ECO:0000313" key="2">
    <source>
        <dbReference type="Proteomes" id="UP000321393"/>
    </source>
</evidence>
<sequence length="109" mass="12513">MSSRLNTSLDTRIVNSFSESFRRSGSMRAAVDFTHPVSNVLYEKEEGLFSPTQSDTKRRTEPINNQINVISSNDDNACYEEMQQVHRYVELHQKGIGNLFSVKRTSPRE</sequence>
<dbReference type="Proteomes" id="UP000321393">
    <property type="component" value="Unassembled WGS sequence"/>
</dbReference>
<name>A0A5A7TJU6_CUCMM</name>
<organism evidence="1 2">
    <name type="scientific">Cucumis melo var. makuwa</name>
    <name type="common">Oriental melon</name>
    <dbReference type="NCBI Taxonomy" id="1194695"/>
    <lineage>
        <taxon>Eukaryota</taxon>
        <taxon>Viridiplantae</taxon>
        <taxon>Streptophyta</taxon>
        <taxon>Embryophyta</taxon>
        <taxon>Tracheophyta</taxon>
        <taxon>Spermatophyta</taxon>
        <taxon>Magnoliopsida</taxon>
        <taxon>eudicotyledons</taxon>
        <taxon>Gunneridae</taxon>
        <taxon>Pentapetalae</taxon>
        <taxon>rosids</taxon>
        <taxon>fabids</taxon>
        <taxon>Cucurbitales</taxon>
        <taxon>Cucurbitaceae</taxon>
        <taxon>Benincaseae</taxon>
        <taxon>Cucumis</taxon>
    </lineage>
</organism>
<dbReference type="AlphaFoldDB" id="A0A5A7TJU6"/>
<protein>
    <submittedName>
        <fullName evidence="1">Uncharacterized protein</fullName>
    </submittedName>
</protein>
<dbReference type="EMBL" id="SSTE01016484">
    <property type="protein sequence ID" value="KAA0041639.1"/>
    <property type="molecule type" value="Genomic_DNA"/>
</dbReference>
<evidence type="ECO:0000313" key="1">
    <source>
        <dbReference type="EMBL" id="KAA0041639.1"/>
    </source>
</evidence>
<dbReference type="OrthoDB" id="1836362at2759"/>
<comment type="caution">
    <text evidence="1">The sequence shown here is derived from an EMBL/GenBank/DDBJ whole genome shotgun (WGS) entry which is preliminary data.</text>
</comment>
<gene>
    <name evidence="1" type="ORF">E6C27_scaffold93G001150</name>
</gene>
<reference evidence="1 2" key="1">
    <citation type="submission" date="2019-08" db="EMBL/GenBank/DDBJ databases">
        <title>Draft genome sequences of two oriental melons (Cucumis melo L. var makuwa).</title>
        <authorList>
            <person name="Kwon S.-Y."/>
        </authorList>
    </citation>
    <scope>NUCLEOTIDE SEQUENCE [LARGE SCALE GENOMIC DNA]</scope>
    <source>
        <strain evidence="2">cv. SW 3</strain>
        <tissue evidence="1">Leaf</tissue>
    </source>
</reference>